<dbReference type="CDD" id="cd14014">
    <property type="entry name" value="STKc_PknB_like"/>
    <property type="match status" value="1"/>
</dbReference>
<keyword evidence="5" id="KW-0472">Membrane</keyword>
<evidence type="ECO:0000259" key="6">
    <source>
        <dbReference type="PROSITE" id="PS50011"/>
    </source>
</evidence>
<dbReference type="PROSITE" id="PS50011">
    <property type="entry name" value="PROTEIN_KINASE_DOM"/>
    <property type="match status" value="1"/>
</dbReference>
<dbReference type="EMBL" id="JMCC02000077">
    <property type="protein sequence ID" value="KIG14184.1"/>
    <property type="molecule type" value="Genomic_DNA"/>
</dbReference>
<feature type="transmembrane region" description="Helical" evidence="5">
    <location>
        <begin position="367"/>
        <end position="389"/>
    </location>
</feature>
<organism evidence="7 8">
    <name type="scientific">Enhygromyxa salina</name>
    <dbReference type="NCBI Taxonomy" id="215803"/>
    <lineage>
        <taxon>Bacteria</taxon>
        <taxon>Pseudomonadati</taxon>
        <taxon>Myxococcota</taxon>
        <taxon>Polyangia</taxon>
        <taxon>Nannocystales</taxon>
        <taxon>Nannocystaceae</taxon>
        <taxon>Enhygromyxa</taxon>
    </lineage>
</organism>
<sequence length="473" mass="52077">MARVYAGEEVLSHRRVALKVLRAEFARSEKGRQQFLTEMRILANIDDPHIVRCLLCTEIEEQPVMVLEQLDGWTLRTMLDNRVAVPWREAVGYAQQIAKALNTAHSHHPRVIHRDLKPENIMCLADGRVKVMDFGIAKVLQTLSGSTTHPIGTMQYMSPEHIDAKQIDPRSDLFALGLIMWEMLAGRPPFMAESPRSMLEQLCTHPTPPLPEHAREGLPPALERLIYRLLEKDREARPSSAAEVVASLAPLCSTAPHAPSPTPPGMPFVPSVAQPALETAEVIEPARKGAFRAQVDEVKVMAEEVSDAVDRFGQATATLIVRVLVGLLLFPAAAVFFIGLPLVLAYVDQAILENAGSNLRWTELEPLVTPGLVLLPITALIVVFVRSSWAHRRTPSEAGGVLLRVWLGIGGLLIVCSIATTAMELGASQLTPNIHYSLIVSCSLWLMLSLCWATGRIVSRLLRRLDHNQEAAG</sequence>
<dbReference type="AlphaFoldDB" id="A0A0C1Z9C4"/>
<dbReference type="Gene3D" id="1.10.510.10">
    <property type="entry name" value="Transferase(Phosphotransferase) domain 1"/>
    <property type="match status" value="1"/>
</dbReference>
<feature type="transmembrane region" description="Helical" evidence="5">
    <location>
        <begin position="434"/>
        <end position="455"/>
    </location>
</feature>
<evidence type="ECO:0000256" key="5">
    <source>
        <dbReference type="SAM" id="Phobius"/>
    </source>
</evidence>
<dbReference type="PANTHER" id="PTHR43289:SF6">
    <property type="entry name" value="SERINE_THREONINE-PROTEIN KINASE NEKL-3"/>
    <property type="match status" value="1"/>
</dbReference>
<dbReference type="GO" id="GO:0004674">
    <property type="term" value="F:protein serine/threonine kinase activity"/>
    <property type="evidence" value="ECO:0007669"/>
    <property type="project" value="TreeGrafter"/>
</dbReference>
<keyword evidence="1" id="KW-0808">Transferase</keyword>
<comment type="caution">
    <text evidence="7">The sequence shown here is derived from an EMBL/GenBank/DDBJ whole genome shotgun (WGS) entry which is preliminary data.</text>
</comment>
<dbReference type="InterPro" id="IPR011009">
    <property type="entry name" value="Kinase-like_dom_sf"/>
</dbReference>
<dbReference type="Proteomes" id="UP000031599">
    <property type="component" value="Unassembled WGS sequence"/>
</dbReference>
<evidence type="ECO:0000313" key="8">
    <source>
        <dbReference type="Proteomes" id="UP000031599"/>
    </source>
</evidence>
<evidence type="ECO:0000313" key="7">
    <source>
        <dbReference type="EMBL" id="KIG14184.1"/>
    </source>
</evidence>
<dbReference type="SMART" id="SM00220">
    <property type="entry name" value="S_TKc"/>
    <property type="match status" value="1"/>
</dbReference>
<gene>
    <name evidence="7" type="ORF">DB30_07042</name>
</gene>
<evidence type="ECO:0000256" key="1">
    <source>
        <dbReference type="ARBA" id="ARBA00022679"/>
    </source>
</evidence>
<name>A0A0C1Z9C4_9BACT</name>
<protein>
    <submittedName>
        <fullName evidence="7">Serine/threonine-protein kinase PknB</fullName>
    </submittedName>
</protein>
<dbReference type="InterPro" id="IPR008271">
    <property type="entry name" value="Ser/Thr_kinase_AS"/>
</dbReference>
<evidence type="ECO:0000256" key="4">
    <source>
        <dbReference type="ARBA" id="ARBA00022840"/>
    </source>
</evidence>
<evidence type="ECO:0000256" key="3">
    <source>
        <dbReference type="ARBA" id="ARBA00022777"/>
    </source>
</evidence>
<keyword evidence="2" id="KW-0547">Nucleotide-binding</keyword>
<dbReference type="SUPFAM" id="SSF56112">
    <property type="entry name" value="Protein kinase-like (PK-like)"/>
    <property type="match status" value="1"/>
</dbReference>
<keyword evidence="5" id="KW-0812">Transmembrane</keyword>
<keyword evidence="4" id="KW-0067">ATP-binding</keyword>
<dbReference type="PROSITE" id="PS00108">
    <property type="entry name" value="PROTEIN_KINASE_ST"/>
    <property type="match status" value="1"/>
</dbReference>
<keyword evidence="5" id="KW-1133">Transmembrane helix</keyword>
<proteinExistence type="predicted"/>
<dbReference type="InterPro" id="IPR000719">
    <property type="entry name" value="Prot_kinase_dom"/>
</dbReference>
<evidence type="ECO:0000256" key="2">
    <source>
        <dbReference type="ARBA" id="ARBA00022741"/>
    </source>
</evidence>
<feature type="transmembrane region" description="Helical" evidence="5">
    <location>
        <begin position="401"/>
        <end position="422"/>
    </location>
</feature>
<feature type="transmembrane region" description="Helical" evidence="5">
    <location>
        <begin position="319"/>
        <end position="347"/>
    </location>
</feature>
<accession>A0A0C1Z9C4</accession>
<keyword evidence="3 7" id="KW-0418">Kinase</keyword>
<feature type="domain" description="Protein kinase" evidence="6">
    <location>
        <begin position="1"/>
        <end position="269"/>
    </location>
</feature>
<reference evidence="7 8" key="1">
    <citation type="submission" date="2014-12" db="EMBL/GenBank/DDBJ databases">
        <title>Genome assembly of Enhygromyxa salina DSM 15201.</title>
        <authorList>
            <person name="Sharma G."/>
            <person name="Subramanian S."/>
        </authorList>
    </citation>
    <scope>NUCLEOTIDE SEQUENCE [LARGE SCALE GENOMIC DNA]</scope>
    <source>
        <strain evidence="7 8">DSM 15201</strain>
    </source>
</reference>
<dbReference type="Pfam" id="PF00069">
    <property type="entry name" value="Pkinase"/>
    <property type="match status" value="1"/>
</dbReference>
<dbReference type="Gene3D" id="3.30.200.20">
    <property type="entry name" value="Phosphorylase Kinase, domain 1"/>
    <property type="match status" value="1"/>
</dbReference>
<dbReference type="GO" id="GO:0005524">
    <property type="term" value="F:ATP binding"/>
    <property type="evidence" value="ECO:0007669"/>
    <property type="project" value="UniProtKB-KW"/>
</dbReference>
<dbReference type="PANTHER" id="PTHR43289">
    <property type="entry name" value="MITOGEN-ACTIVATED PROTEIN KINASE KINASE KINASE 20-RELATED"/>
    <property type="match status" value="1"/>
</dbReference>